<name>A0A8K0MK72_9ROSA</name>
<evidence type="ECO:0000313" key="19">
    <source>
        <dbReference type="EMBL" id="KAF3448703.1"/>
    </source>
</evidence>
<evidence type="ECO:0000256" key="10">
    <source>
        <dbReference type="ARBA" id="ARBA00022786"/>
    </source>
</evidence>
<dbReference type="GO" id="GO:0030247">
    <property type="term" value="F:polysaccharide binding"/>
    <property type="evidence" value="ECO:0007669"/>
    <property type="project" value="InterPro"/>
</dbReference>
<evidence type="ECO:0000256" key="17">
    <source>
        <dbReference type="SAM" id="SignalP"/>
    </source>
</evidence>
<proteinExistence type="inferred from homology"/>
<dbReference type="OrthoDB" id="1149769at2759"/>
<sequence>MASSENCIPYFLTLFAFFNIEIASGSAKTCPETYCPSNALTVKFPFRLPEYQRDACCGYPGFDLSCNNRNETIVSLPSGDFAVRSIIYERQKLWIDDPETYCLPKRLLKKNFSVSGTNFMVENLTLFTFLNCSPDIVETTRESLMKITCLSTDTFTVVTVPMELFNWALPSWCRVISTALFPATEWWLDNWGINMNTYIELTWKEPSCGICELGDRDCGFKSDIGLQVDCHNIQNHGLSRSVQYGILTTAGVLGILCLTVLRHTSGRRGNREASTFTSTSTTTTADSSATRQSVSGTGRAGLEGPIIESYPKTQVGRVDDYLKMVKPHALSVPLNTNQKTR</sequence>
<dbReference type="GO" id="GO:0061630">
    <property type="term" value="F:ubiquitin protein ligase activity"/>
    <property type="evidence" value="ECO:0007669"/>
    <property type="project" value="UniProtKB-EC"/>
</dbReference>
<feature type="chain" id="PRO_5035424619" description="RING-type E3 ubiquitin transferase" evidence="17">
    <location>
        <begin position="28"/>
        <end position="341"/>
    </location>
</feature>
<keyword evidence="13 16" id="KW-0472">Membrane</keyword>
<keyword evidence="20" id="KW-1185">Reference proteome</keyword>
<dbReference type="InterPro" id="IPR046948">
    <property type="entry name" value="ATL20-22-like"/>
</dbReference>
<protein>
    <recommendedName>
        <fullName evidence="4">RING-type E3 ubiquitin transferase</fullName>
        <ecNumber evidence="4">2.3.2.27</ecNumber>
    </recommendedName>
</protein>
<dbReference type="EC" id="2.3.2.27" evidence="4"/>
<evidence type="ECO:0000256" key="8">
    <source>
        <dbReference type="ARBA" id="ARBA00022729"/>
    </source>
</evidence>
<evidence type="ECO:0000313" key="20">
    <source>
        <dbReference type="Proteomes" id="UP000796880"/>
    </source>
</evidence>
<dbReference type="GO" id="GO:0016020">
    <property type="term" value="C:membrane"/>
    <property type="evidence" value="ECO:0007669"/>
    <property type="project" value="UniProtKB-SubCell"/>
</dbReference>
<evidence type="ECO:0000256" key="4">
    <source>
        <dbReference type="ARBA" id="ARBA00012483"/>
    </source>
</evidence>
<dbReference type="PANTHER" id="PTHR46279">
    <property type="entry name" value="RING/U-BOX SUPERFAMILY PROTEIN"/>
    <property type="match status" value="1"/>
</dbReference>
<organism evidence="19 20">
    <name type="scientific">Rhamnella rubrinervis</name>
    <dbReference type="NCBI Taxonomy" id="2594499"/>
    <lineage>
        <taxon>Eukaryota</taxon>
        <taxon>Viridiplantae</taxon>
        <taxon>Streptophyta</taxon>
        <taxon>Embryophyta</taxon>
        <taxon>Tracheophyta</taxon>
        <taxon>Spermatophyta</taxon>
        <taxon>Magnoliopsida</taxon>
        <taxon>eudicotyledons</taxon>
        <taxon>Gunneridae</taxon>
        <taxon>Pentapetalae</taxon>
        <taxon>rosids</taxon>
        <taxon>fabids</taxon>
        <taxon>Rosales</taxon>
        <taxon>Rhamnaceae</taxon>
        <taxon>rhamnoid group</taxon>
        <taxon>Rhamneae</taxon>
        <taxon>Rhamnella</taxon>
    </lineage>
</organism>
<evidence type="ECO:0000256" key="15">
    <source>
        <dbReference type="SAM" id="MobiDB-lite"/>
    </source>
</evidence>
<comment type="pathway">
    <text evidence="3">Protein modification; protein ubiquitination.</text>
</comment>
<dbReference type="Proteomes" id="UP000796880">
    <property type="component" value="Unassembled WGS sequence"/>
</dbReference>
<feature type="compositionally biased region" description="Low complexity" evidence="15">
    <location>
        <begin position="273"/>
        <end position="290"/>
    </location>
</feature>
<keyword evidence="12 16" id="KW-1133">Transmembrane helix</keyword>
<evidence type="ECO:0000256" key="2">
    <source>
        <dbReference type="ARBA" id="ARBA00004167"/>
    </source>
</evidence>
<evidence type="ECO:0000256" key="11">
    <source>
        <dbReference type="ARBA" id="ARBA00022833"/>
    </source>
</evidence>
<evidence type="ECO:0000256" key="16">
    <source>
        <dbReference type="SAM" id="Phobius"/>
    </source>
</evidence>
<evidence type="ECO:0000256" key="5">
    <source>
        <dbReference type="ARBA" id="ARBA00022679"/>
    </source>
</evidence>
<evidence type="ECO:0000256" key="3">
    <source>
        <dbReference type="ARBA" id="ARBA00004906"/>
    </source>
</evidence>
<feature type="region of interest" description="Disordered" evidence="15">
    <location>
        <begin position="269"/>
        <end position="302"/>
    </location>
</feature>
<gene>
    <name evidence="19" type="ORF">FNV43_RR09416</name>
</gene>
<keyword evidence="9" id="KW-0863">Zinc-finger</keyword>
<keyword evidence="8 17" id="KW-0732">Signal</keyword>
<keyword evidence="11" id="KW-0862">Zinc</keyword>
<evidence type="ECO:0000256" key="12">
    <source>
        <dbReference type="ARBA" id="ARBA00022989"/>
    </source>
</evidence>
<comment type="similarity">
    <text evidence="14">Belongs to the RING-type zinc finger family. ATL subfamily.</text>
</comment>
<comment type="subcellular location">
    <subcellularLocation>
        <location evidence="2">Membrane</location>
        <topology evidence="2">Single-pass membrane protein</topology>
    </subcellularLocation>
</comment>
<keyword evidence="5" id="KW-0808">Transferase</keyword>
<evidence type="ECO:0000256" key="7">
    <source>
        <dbReference type="ARBA" id="ARBA00022723"/>
    </source>
</evidence>
<evidence type="ECO:0000256" key="9">
    <source>
        <dbReference type="ARBA" id="ARBA00022771"/>
    </source>
</evidence>
<reference evidence="19" key="1">
    <citation type="submission" date="2020-03" db="EMBL/GenBank/DDBJ databases">
        <title>A high-quality chromosome-level genome assembly of a woody plant with both climbing and erect habits, Rhamnella rubrinervis.</title>
        <authorList>
            <person name="Lu Z."/>
            <person name="Yang Y."/>
            <person name="Zhu X."/>
            <person name="Sun Y."/>
        </authorList>
    </citation>
    <scope>NUCLEOTIDE SEQUENCE</scope>
    <source>
        <strain evidence="19">BYM</strain>
        <tissue evidence="19">Leaf</tissue>
    </source>
</reference>
<keyword evidence="6 16" id="KW-0812">Transmembrane</keyword>
<dbReference type="AlphaFoldDB" id="A0A8K0MK72"/>
<dbReference type="InterPro" id="IPR025287">
    <property type="entry name" value="WAK_GUB"/>
</dbReference>
<dbReference type="Pfam" id="PF13947">
    <property type="entry name" value="GUB_WAK_bind"/>
    <property type="match status" value="1"/>
</dbReference>
<dbReference type="PANTHER" id="PTHR46279:SF31">
    <property type="entry name" value="RING-H2 FINGER PROTEIN ATL20-LIKE ISOFORM X1"/>
    <property type="match status" value="1"/>
</dbReference>
<feature type="transmembrane region" description="Helical" evidence="16">
    <location>
        <begin position="242"/>
        <end position="261"/>
    </location>
</feature>
<evidence type="ECO:0000256" key="14">
    <source>
        <dbReference type="ARBA" id="ARBA00024209"/>
    </source>
</evidence>
<dbReference type="GO" id="GO:0008270">
    <property type="term" value="F:zinc ion binding"/>
    <property type="evidence" value="ECO:0007669"/>
    <property type="project" value="UniProtKB-KW"/>
</dbReference>
<dbReference type="EMBL" id="VOIH02000004">
    <property type="protein sequence ID" value="KAF3448703.1"/>
    <property type="molecule type" value="Genomic_DNA"/>
</dbReference>
<comment type="caution">
    <text evidence="19">The sequence shown here is derived from an EMBL/GenBank/DDBJ whole genome shotgun (WGS) entry which is preliminary data.</text>
</comment>
<feature type="signal peptide" evidence="17">
    <location>
        <begin position="1"/>
        <end position="27"/>
    </location>
</feature>
<accession>A0A8K0MK72</accession>
<feature type="domain" description="Wall-associated receptor kinase galacturonan-binding" evidence="18">
    <location>
        <begin position="30"/>
        <end position="97"/>
    </location>
</feature>
<evidence type="ECO:0000256" key="13">
    <source>
        <dbReference type="ARBA" id="ARBA00023136"/>
    </source>
</evidence>
<keyword evidence="10" id="KW-0833">Ubl conjugation pathway</keyword>
<evidence type="ECO:0000259" key="18">
    <source>
        <dbReference type="Pfam" id="PF13947"/>
    </source>
</evidence>
<evidence type="ECO:0000256" key="6">
    <source>
        <dbReference type="ARBA" id="ARBA00022692"/>
    </source>
</evidence>
<evidence type="ECO:0000256" key="1">
    <source>
        <dbReference type="ARBA" id="ARBA00000900"/>
    </source>
</evidence>
<comment type="catalytic activity">
    <reaction evidence="1">
        <text>S-ubiquitinyl-[E2 ubiquitin-conjugating enzyme]-L-cysteine + [acceptor protein]-L-lysine = [E2 ubiquitin-conjugating enzyme]-L-cysteine + N(6)-ubiquitinyl-[acceptor protein]-L-lysine.</text>
        <dbReference type="EC" id="2.3.2.27"/>
    </reaction>
</comment>
<keyword evidence="7" id="KW-0479">Metal-binding</keyword>